<dbReference type="Proteomes" id="UP001234216">
    <property type="component" value="Unassembled WGS sequence"/>
</dbReference>
<dbReference type="FunFam" id="3.20.20.150:FF:000024">
    <property type="entry name" value="L-rhamnose isomerase"/>
    <property type="match status" value="1"/>
</dbReference>
<dbReference type="GO" id="GO:0046872">
    <property type="term" value="F:metal ion binding"/>
    <property type="evidence" value="ECO:0007669"/>
    <property type="project" value="UniProtKB-KW"/>
</dbReference>
<dbReference type="GO" id="GO:0019324">
    <property type="term" value="P:L-lyxose metabolic process"/>
    <property type="evidence" value="ECO:0007669"/>
    <property type="project" value="TreeGrafter"/>
</dbReference>
<evidence type="ECO:0000259" key="4">
    <source>
        <dbReference type="Pfam" id="PF01261"/>
    </source>
</evidence>
<dbReference type="PANTHER" id="PTHR30268:SF0">
    <property type="entry name" value="L-RHAMNOSE ISOMERASE"/>
    <property type="match status" value="1"/>
</dbReference>
<evidence type="ECO:0000313" key="6">
    <source>
        <dbReference type="Proteomes" id="UP001234216"/>
    </source>
</evidence>
<sequence>MTELAAVKAALKTQAVETPSWAYGNSGTRFKVFAQQGVPRTPQEKLEDAAQVHAFTGVAPTVALHIPWDKVEDYAALAKFAEERGVKLGAINSNTFQDDDYKLGSICHPDASVRRKALDHLLECVDIMDATGSQDLKLWFADGTNYPGQDDLRARQDRLSEGLSEVYDRLGDGQRMLLEYKFFEPAFYSTDVPDWGTAYAHCLKLGPKAQVVVDTGHHAPGTNIEFIVATLLREGKLGGFDFNSRFYADDDLMVGAADPFQLFRIMYEVIRGGGYTSDVAFMLDQCHNIEAKIPAIIRSVMNVQEATAKALLVDRDALAVAQREGDVLEANAVLMDAYNTDVRPLLAEVREEMGLDANPIAAYKRSGWAEKIVAERVGGEQAGWGA</sequence>
<gene>
    <name evidence="5" type="ORF">QFZ22_001749</name>
</gene>
<organism evidence="5 6">
    <name type="scientific">Streptomyces canus</name>
    <dbReference type="NCBI Taxonomy" id="58343"/>
    <lineage>
        <taxon>Bacteria</taxon>
        <taxon>Bacillati</taxon>
        <taxon>Actinomycetota</taxon>
        <taxon>Actinomycetes</taxon>
        <taxon>Kitasatosporales</taxon>
        <taxon>Streptomycetaceae</taxon>
        <taxon>Streptomyces</taxon>
        <taxon>Streptomyces aurantiacus group</taxon>
    </lineage>
</organism>
<dbReference type="EC" id="5.3.1.14" evidence="5"/>
<keyword evidence="2" id="KW-0464">Manganese</keyword>
<evidence type="ECO:0000313" key="5">
    <source>
        <dbReference type="EMBL" id="MDQ0905764.1"/>
    </source>
</evidence>
<feature type="domain" description="Xylose isomerase-like TIM barrel" evidence="4">
    <location>
        <begin position="52"/>
        <end position="245"/>
    </location>
</feature>
<evidence type="ECO:0000256" key="2">
    <source>
        <dbReference type="ARBA" id="ARBA00023211"/>
    </source>
</evidence>
<evidence type="ECO:0000256" key="1">
    <source>
        <dbReference type="ARBA" id="ARBA00022723"/>
    </source>
</evidence>
<dbReference type="Gene3D" id="3.20.20.150">
    <property type="entry name" value="Divalent-metal-dependent TIM barrel enzymes"/>
    <property type="match status" value="1"/>
</dbReference>
<dbReference type="SUPFAM" id="SSF51658">
    <property type="entry name" value="Xylose isomerase-like"/>
    <property type="match status" value="1"/>
</dbReference>
<reference evidence="5" key="1">
    <citation type="submission" date="2023-07" db="EMBL/GenBank/DDBJ databases">
        <title>Comparative genomics of wheat-associated soil bacteria to identify genetic determinants of phenazine resistance.</title>
        <authorList>
            <person name="Mouncey N."/>
        </authorList>
    </citation>
    <scope>NUCLEOTIDE SEQUENCE</scope>
    <source>
        <strain evidence="5">V4I22</strain>
    </source>
</reference>
<dbReference type="EC" id="5.3.1.-" evidence="5"/>
<keyword evidence="1" id="KW-0479">Metal-binding</keyword>
<dbReference type="NCBIfam" id="TIGR02635">
    <property type="entry name" value="RhaI_grampos"/>
    <property type="match status" value="1"/>
</dbReference>
<dbReference type="Pfam" id="PF01261">
    <property type="entry name" value="AP_endonuc_2"/>
    <property type="match status" value="1"/>
</dbReference>
<keyword evidence="3 5" id="KW-0413">Isomerase</keyword>
<dbReference type="AlphaFoldDB" id="A0AAW8F6Q6"/>
<dbReference type="InterPro" id="IPR050337">
    <property type="entry name" value="L-rhamnose_isomerase"/>
</dbReference>
<proteinExistence type="predicted"/>
<dbReference type="InterPro" id="IPR036237">
    <property type="entry name" value="Xyl_isomerase-like_sf"/>
</dbReference>
<dbReference type="GO" id="GO:0008740">
    <property type="term" value="F:L-rhamnose isomerase activity"/>
    <property type="evidence" value="ECO:0007669"/>
    <property type="project" value="UniProtKB-EC"/>
</dbReference>
<dbReference type="GO" id="GO:0019301">
    <property type="term" value="P:rhamnose catabolic process"/>
    <property type="evidence" value="ECO:0007669"/>
    <property type="project" value="TreeGrafter"/>
</dbReference>
<dbReference type="InterPro" id="IPR013022">
    <property type="entry name" value="Xyl_isomerase-like_TIM-brl"/>
</dbReference>
<dbReference type="RefSeq" id="WP_306973225.1">
    <property type="nucleotide sequence ID" value="NZ_JAUSYQ010000002.1"/>
</dbReference>
<protein>
    <submittedName>
        <fullName evidence="5">L-rhamnose isomerase/sugar isomerase</fullName>
        <ecNumber evidence="5">5.3.1.-</ecNumber>
        <ecNumber evidence="5">5.3.1.14</ecNumber>
    </submittedName>
</protein>
<dbReference type="EMBL" id="JAUSZV010000005">
    <property type="protein sequence ID" value="MDQ0905764.1"/>
    <property type="molecule type" value="Genomic_DNA"/>
</dbReference>
<dbReference type="PANTHER" id="PTHR30268">
    <property type="entry name" value="L-RHAMNOSE ISOMERASE"/>
    <property type="match status" value="1"/>
</dbReference>
<comment type="caution">
    <text evidence="5">The sequence shown here is derived from an EMBL/GenBank/DDBJ whole genome shotgun (WGS) entry which is preliminary data.</text>
</comment>
<dbReference type="InterPro" id="IPR013457">
    <property type="entry name" value="Rhamnose_iso-rel"/>
</dbReference>
<accession>A0AAW8F6Q6</accession>
<evidence type="ECO:0000256" key="3">
    <source>
        <dbReference type="ARBA" id="ARBA00023235"/>
    </source>
</evidence>
<name>A0AAW8F6Q6_9ACTN</name>